<keyword evidence="2" id="KW-0812">Transmembrane</keyword>
<sequence length="387" mass="43055">MYRNRILYLIIVLLICFSTSSLAMSEPASNNQSAKEKEDGSKVTSKIFVIIVDGLQAETLQKTSAPNINGIANAGVRVTKATSVLPDTTQATVASILTGMLPEQHKFVQEGDKPEGKTIQVLMEGKKIKTAFFGADGELKNLLAQGGHNCSGPFNGKDELVMTNLLNEWSQSQSYLNIIVLPELRSVLNKHGINSNEYKMAVTKTDGQIGRLLKKLHDENSYDNSMFIITGTLGSPPFIMKGLPFKESTQLPPVSICDVAPTIGYLNGIKLENIAGMVLWNSFKEIGGQSGEYLLNERIKDLSLANAQLLEEMSRLQKEKLRVKQQQEIVAREKEDIQRQIEIRDQKINALKGRISLYHVMAVVLLALSGFGYVLLYKFLRKRFLMF</sequence>
<reference evidence="5" key="1">
    <citation type="submission" date="2016-11" db="EMBL/GenBank/DDBJ databases">
        <authorList>
            <person name="Varghese N."/>
            <person name="Submissions S."/>
        </authorList>
    </citation>
    <scope>NUCLEOTIDE SEQUENCE [LARGE SCALE GENOMIC DNA]</scope>
    <source>
        <strain evidence="5">DSM 12395</strain>
    </source>
</reference>
<dbReference type="AlphaFoldDB" id="A0A1M4X2T0"/>
<keyword evidence="3" id="KW-0732">Signal</keyword>
<dbReference type="PANTHER" id="PTHR10151">
    <property type="entry name" value="ECTONUCLEOTIDE PYROPHOSPHATASE/PHOSPHODIESTERASE"/>
    <property type="match status" value="1"/>
</dbReference>
<name>A0A1M4X2T0_9FIRM</name>
<dbReference type="STRING" id="1121429.SAMN02745133_01344"/>
<dbReference type="EMBL" id="FQUY01000007">
    <property type="protein sequence ID" value="SHE87633.1"/>
    <property type="molecule type" value="Genomic_DNA"/>
</dbReference>
<feature type="chain" id="PRO_5013019401" evidence="3">
    <location>
        <begin position="24"/>
        <end position="387"/>
    </location>
</feature>
<organism evidence="4 5">
    <name type="scientific">Desulforamulus putei DSM 12395</name>
    <dbReference type="NCBI Taxonomy" id="1121429"/>
    <lineage>
        <taxon>Bacteria</taxon>
        <taxon>Bacillati</taxon>
        <taxon>Bacillota</taxon>
        <taxon>Clostridia</taxon>
        <taxon>Eubacteriales</taxon>
        <taxon>Peptococcaceae</taxon>
        <taxon>Desulforamulus</taxon>
    </lineage>
</organism>
<feature type="signal peptide" evidence="3">
    <location>
        <begin position="1"/>
        <end position="23"/>
    </location>
</feature>
<feature type="transmembrane region" description="Helical" evidence="2">
    <location>
        <begin position="357"/>
        <end position="377"/>
    </location>
</feature>
<evidence type="ECO:0000256" key="1">
    <source>
        <dbReference type="SAM" id="Coils"/>
    </source>
</evidence>
<keyword evidence="5" id="KW-1185">Reference proteome</keyword>
<keyword evidence="2" id="KW-1133">Transmembrane helix</keyword>
<evidence type="ECO:0000256" key="3">
    <source>
        <dbReference type="SAM" id="SignalP"/>
    </source>
</evidence>
<dbReference type="PANTHER" id="PTHR10151:SF120">
    <property type="entry name" value="BIS(5'-ADENOSYL)-TRIPHOSPHATASE"/>
    <property type="match status" value="1"/>
</dbReference>
<evidence type="ECO:0000256" key="2">
    <source>
        <dbReference type="SAM" id="Phobius"/>
    </source>
</evidence>
<dbReference type="Proteomes" id="UP000184148">
    <property type="component" value="Unassembled WGS sequence"/>
</dbReference>
<protein>
    <submittedName>
        <fullName evidence="4">Type I phosphodiesterase / nucleotide pyrophosphatase</fullName>
    </submittedName>
</protein>
<dbReference type="RefSeq" id="WP_073237637.1">
    <property type="nucleotide sequence ID" value="NZ_FQUY01000007.1"/>
</dbReference>
<dbReference type="Gene3D" id="3.40.720.10">
    <property type="entry name" value="Alkaline Phosphatase, subunit A"/>
    <property type="match status" value="1"/>
</dbReference>
<dbReference type="InterPro" id="IPR017850">
    <property type="entry name" value="Alkaline_phosphatase_core_sf"/>
</dbReference>
<accession>A0A1M4X2T0</accession>
<dbReference type="GO" id="GO:0016787">
    <property type="term" value="F:hydrolase activity"/>
    <property type="evidence" value="ECO:0007669"/>
    <property type="project" value="UniProtKB-ARBA"/>
</dbReference>
<proteinExistence type="predicted"/>
<dbReference type="Pfam" id="PF01663">
    <property type="entry name" value="Phosphodiest"/>
    <property type="match status" value="1"/>
</dbReference>
<evidence type="ECO:0000313" key="4">
    <source>
        <dbReference type="EMBL" id="SHE87633.1"/>
    </source>
</evidence>
<gene>
    <name evidence="4" type="ORF">SAMN02745133_01344</name>
</gene>
<evidence type="ECO:0000313" key="5">
    <source>
        <dbReference type="Proteomes" id="UP000184148"/>
    </source>
</evidence>
<dbReference type="InterPro" id="IPR002591">
    <property type="entry name" value="Phosphodiest/P_Trfase"/>
</dbReference>
<dbReference type="OrthoDB" id="1785054at2"/>
<keyword evidence="2" id="KW-0472">Membrane</keyword>
<keyword evidence="1" id="KW-0175">Coiled coil</keyword>
<dbReference type="SUPFAM" id="SSF53649">
    <property type="entry name" value="Alkaline phosphatase-like"/>
    <property type="match status" value="1"/>
</dbReference>
<feature type="coiled-coil region" evidence="1">
    <location>
        <begin position="299"/>
        <end position="336"/>
    </location>
</feature>